<proteinExistence type="predicted"/>
<comment type="caution">
    <text evidence="1">The sequence shown here is derived from an EMBL/GenBank/DDBJ whole genome shotgun (WGS) entry which is preliminary data.</text>
</comment>
<dbReference type="AlphaFoldDB" id="A0A2J4PGN7"/>
<name>A0A2J4PGN7_9ENTR</name>
<protein>
    <submittedName>
        <fullName evidence="1">DeoR family transcriptional regulator</fullName>
    </submittedName>
</protein>
<reference evidence="1 2" key="1">
    <citation type="submission" date="2017-11" db="EMBL/GenBank/DDBJ databases">
        <authorList>
            <person name="Han C.G."/>
        </authorList>
    </citation>
    <scope>NUCLEOTIDE SEQUENCE [LARGE SCALE GENOMIC DNA]</scope>
    <source>
        <strain evidence="1 2">A11</strain>
    </source>
</reference>
<sequence>PYPLGPIGRFNRIITDDNLNDAVHNQLTQCGLTVDIVNHP</sequence>
<evidence type="ECO:0000313" key="1">
    <source>
        <dbReference type="EMBL" id="PLL17984.1"/>
    </source>
</evidence>
<dbReference type="Proteomes" id="UP000234505">
    <property type="component" value="Unassembled WGS sequence"/>
</dbReference>
<organism evidence="1 2">
    <name type="scientific">Klebsiella michiganensis</name>
    <dbReference type="NCBI Taxonomy" id="1134687"/>
    <lineage>
        <taxon>Bacteria</taxon>
        <taxon>Pseudomonadati</taxon>
        <taxon>Pseudomonadota</taxon>
        <taxon>Gammaproteobacteria</taxon>
        <taxon>Enterobacterales</taxon>
        <taxon>Enterobacteriaceae</taxon>
        <taxon>Klebsiella/Raoultella group</taxon>
        <taxon>Klebsiella</taxon>
    </lineage>
</organism>
<gene>
    <name evidence="1" type="ORF">CWN50_33445</name>
</gene>
<feature type="non-terminal residue" evidence="1">
    <location>
        <position position="1"/>
    </location>
</feature>
<reference evidence="1 2" key="2">
    <citation type="submission" date="2018-01" db="EMBL/GenBank/DDBJ databases">
        <title>Genomic study of Klebsiella pneumoniae.</title>
        <authorList>
            <person name="Yang Y."/>
            <person name="Bicalho R."/>
        </authorList>
    </citation>
    <scope>NUCLEOTIDE SEQUENCE [LARGE SCALE GENOMIC DNA]</scope>
    <source>
        <strain evidence="1 2">A11</strain>
    </source>
</reference>
<evidence type="ECO:0000313" key="2">
    <source>
        <dbReference type="Proteomes" id="UP000234505"/>
    </source>
</evidence>
<accession>A0A2J4PGN7</accession>
<dbReference type="EMBL" id="PIDS01001951">
    <property type="protein sequence ID" value="PLL17984.1"/>
    <property type="molecule type" value="Genomic_DNA"/>
</dbReference>